<evidence type="ECO:0000313" key="1">
    <source>
        <dbReference type="EMBL" id="RUO18753.1"/>
    </source>
</evidence>
<keyword evidence="1" id="KW-0547">Nucleotide-binding</keyword>
<dbReference type="InterPro" id="IPR047717">
    <property type="entry name" value="CC_star_Cory"/>
</dbReference>
<evidence type="ECO:0000313" key="2">
    <source>
        <dbReference type="Proteomes" id="UP000288395"/>
    </source>
</evidence>
<dbReference type="OrthoDB" id="5358049at2"/>
<keyword evidence="1" id="KW-0067">ATP-binding</keyword>
<dbReference type="Proteomes" id="UP000288395">
    <property type="component" value="Unassembled WGS sequence"/>
</dbReference>
<name>A0A432VRF1_9GAMM</name>
<accession>A0A432VRF1</accession>
<dbReference type="RefSeq" id="WP_126768218.1">
    <property type="nucleotide sequence ID" value="NZ_PIPJ01000010.1"/>
</dbReference>
<keyword evidence="2" id="KW-1185">Reference proteome</keyword>
<dbReference type="GO" id="GO:0004386">
    <property type="term" value="F:helicase activity"/>
    <property type="evidence" value="ECO:0007669"/>
    <property type="project" value="UniProtKB-KW"/>
</dbReference>
<keyword evidence="1" id="KW-0378">Hydrolase</keyword>
<dbReference type="Pfam" id="PF25952">
    <property type="entry name" value="DUF7990"/>
    <property type="match status" value="1"/>
</dbReference>
<gene>
    <name evidence="1" type="ORF">CWE08_11015</name>
</gene>
<sequence length="98" mass="11569">MARKIIEVSKLGKVKAFWRRANAFAEEAYNAPYRSAIARAQRDQDDLFMLLVYSELMGIPNPATFYTMELQPLMLERFHEWHIRMGMEHSPLDNMRCC</sequence>
<dbReference type="InterPro" id="IPR058303">
    <property type="entry name" value="DUF7990"/>
</dbReference>
<dbReference type="EMBL" id="PIPJ01000010">
    <property type="protein sequence ID" value="RUO18753.1"/>
    <property type="molecule type" value="Genomic_DNA"/>
</dbReference>
<reference evidence="2" key="1">
    <citation type="journal article" date="2018" name="Front. Microbiol.">
        <title>Genome-Based Analysis Reveals the Taxonomy and Diversity of the Family Idiomarinaceae.</title>
        <authorList>
            <person name="Liu Y."/>
            <person name="Lai Q."/>
            <person name="Shao Z."/>
        </authorList>
    </citation>
    <scope>NUCLEOTIDE SEQUENCE [LARGE SCALE GENOMIC DNA]</scope>
    <source>
        <strain evidence="2">GBPy7</strain>
    </source>
</reference>
<comment type="caution">
    <text evidence="1">The sequence shown here is derived from an EMBL/GenBank/DDBJ whole genome shotgun (WGS) entry which is preliminary data.</text>
</comment>
<organism evidence="1 2">
    <name type="scientific">Aliidiomarina iranensis</name>
    <dbReference type="NCBI Taxonomy" id="1434071"/>
    <lineage>
        <taxon>Bacteria</taxon>
        <taxon>Pseudomonadati</taxon>
        <taxon>Pseudomonadota</taxon>
        <taxon>Gammaproteobacteria</taxon>
        <taxon>Alteromonadales</taxon>
        <taxon>Idiomarinaceae</taxon>
        <taxon>Aliidiomarina</taxon>
    </lineage>
</organism>
<proteinExistence type="predicted"/>
<protein>
    <submittedName>
        <fullName evidence="1">DNA helicase</fullName>
    </submittedName>
</protein>
<keyword evidence="1" id="KW-0347">Helicase</keyword>
<dbReference type="NCBIfam" id="NF041419">
    <property type="entry name" value="CC_star_Cory"/>
    <property type="match status" value="1"/>
</dbReference>
<dbReference type="AlphaFoldDB" id="A0A432VRF1"/>